<comment type="caution">
    <text evidence="3">The sequence shown here is derived from an EMBL/GenBank/DDBJ whole genome shotgun (WGS) entry which is preliminary data.</text>
</comment>
<dbReference type="EMBL" id="NXIF01000007">
    <property type="protein sequence ID" value="PKI81935.1"/>
    <property type="molecule type" value="Genomic_DNA"/>
</dbReference>
<evidence type="ECO:0000313" key="3">
    <source>
        <dbReference type="EMBL" id="PKI81935.1"/>
    </source>
</evidence>
<reference evidence="3 4" key="1">
    <citation type="submission" date="2017-09" db="EMBL/GenBank/DDBJ databases">
        <title>Genomics of the genus Arcobacter.</title>
        <authorList>
            <person name="Perez-Cataluna A."/>
            <person name="Figueras M.J."/>
            <person name="Salas-Masso N."/>
        </authorList>
    </citation>
    <scope>NUCLEOTIDE SEQUENCE [LARGE SCALE GENOMIC DNA]</scope>
    <source>
        <strain evidence="3 4">DSM 18005</strain>
    </source>
</reference>
<proteinExistence type="predicted"/>
<evidence type="ECO:0000256" key="1">
    <source>
        <dbReference type="SAM" id="MobiDB-lite"/>
    </source>
</evidence>
<accession>A0A2N1J5T9</accession>
<dbReference type="Proteomes" id="UP000233248">
    <property type="component" value="Unassembled WGS sequence"/>
</dbReference>
<evidence type="ECO:0000313" key="4">
    <source>
        <dbReference type="Proteomes" id="UP000233248"/>
    </source>
</evidence>
<feature type="region of interest" description="Disordered" evidence="1">
    <location>
        <begin position="27"/>
        <end position="80"/>
    </location>
</feature>
<dbReference type="AlphaFoldDB" id="A0A2N1J5T9"/>
<keyword evidence="4" id="KW-1185">Reference proteome</keyword>
<feature type="chain" id="PRO_5014942817" evidence="2">
    <location>
        <begin position="18"/>
        <end position="80"/>
    </location>
</feature>
<evidence type="ECO:0000256" key="2">
    <source>
        <dbReference type="SAM" id="SignalP"/>
    </source>
</evidence>
<dbReference type="RefSeq" id="WP_101183601.1">
    <property type="nucleotide sequence ID" value="NZ_CP031218.1"/>
</dbReference>
<dbReference type="KEGG" id="ahs:AHALO_0917"/>
<feature type="signal peptide" evidence="2">
    <location>
        <begin position="1"/>
        <end position="17"/>
    </location>
</feature>
<protein>
    <submittedName>
        <fullName evidence="3">Uncharacterized protein</fullName>
    </submittedName>
</protein>
<name>A0A2N1J5T9_9BACT</name>
<organism evidence="3 4">
    <name type="scientific">Malaciobacter halophilus</name>
    <dbReference type="NCBI Taxonomy" id="197482"/>
    <lineage>
        <taxon>Bacteria</taxon>
        <taxon>Pseudomonadati</taxon>
        <taxon>Campylobacterota</taxon>
        <taxon>Epsilonproteobacteria</taxon>
        <taxon>Campylobacterales</taxon>
        <taxon>Arcobacteraceae</taxon>
        <taxon>Malaciobacter</taxon>
    </lineage>
</organism>
<feature type="compositionally biased region" description="Low complexity" evidence="1">
    <location>
        <begin position="40"/>
        <end position="54"/>
    </location>
</feature>
<keyword evidence="2" id="KW-0732">Signal</keyword>
<gene>
    <name evidence="3" type="ORF">CP960_02210</name>
</gene>
<feature type="compositionally biased region" description="Low complexity" evidence="1">
    <location>
        <begin position="70"/>
        <end position="80"/>
    </location>
</feature>
<sequence length="80" mass="8906">MKKSILLILSISMLSFANTYGKIDMHGGKGDSLLGDNNKKTTSSFNNSFNSFSKQTKQIKKDEKSKNTKQKNSSNKSNNK</sequence>